<keyword evidence="2" id="KW-1185">Reference proteome</keyword>
<proteinExistence type="predicted"/>
<keyword evidence="1" id="KW-0378">Hydrolase</keyword>
<dbReference type="GO" id="GO:0005829">
    <property type="term" value="C:cytosol"/>
    <property type="evidence" value="ECO:0007669"/>
    <property type="project" value="TreeGrafter"/>
</dbReference>
<evidence type="ECO:0000313" key="1">
    <source>
        <dbReference type="EMBL" id="RXK46793.1"/>
    </source>
</evidence>
<dbReference type="OrthoDB" id="5504491at2"/>
<dbReference type="SFLD" id="SFLDS00003">
    <property type="entry name" value="Haloacid_Dehalogenase"/>
    <property type="match status" value="1"/>
</dbReference>
<organism evidence="1 2">
    <name type="scientific">Aquirufa rosea</name>
    <dbReference type="NCBI Taxonomy" id="2509241"/>
    <lineage>
        <taxon>Bacteria</taxon>
        <taxon>Pseudomonadati</taxon>
        <taxon>Bacteroidota</taxon>
        <taxon>Cytophagia</taxon>
        <taxon>Cytophagales</taxon>
        <taxon>Flectobacillaceae</taxon>
        <taxon>Aquirufa</taxon>
    </lineage>
</organism>
<dbReference type="EMBL" id="SDHY01000008">
    <property type="protein sequence ID" value="RXK46793.1"/>
    <property type="molecule type" value="Genomic_DNA"/>
</dbReference>
<dbReference type="InterPro" id="IPR036412">
    <property type="entry name" value="HAD-like_sf"/>
</dbReference>
<evidence type="ECO:0000313" key="2">
    <source>
        <dbReference type="Proteomes" id="UP000289455"/>
    </source>
</evidence>
<dbReference type="AlphaFoldDB" id="A0A4Q1BXA5"/>
<dbReference type="RefSeq" id="WP_129027905.1">
    <property type="nucleotide sequence ID" value="NZ_SDHY01000008.1"/>
</dbReference>
<dbReference type="Gene3D" id="1.10.150.240">
    <property type="entry name" value="Putative phosphatase, domain 2"/>
    <property type="match status" value="1"/>
</dbReference>
<dbReference type="Proteomes" id="UP000289455">
    <property type="component" value="Unassembled WGS sequence"/>
</dbReference>
<dbReference type="Gene3D" id="3.40.50.1000">
    <property type="entry name" value="HAD superfamily/HAD-like"/>
    <property type="match status" value="1"/>
</dbReference>
<dbReference type="InterPro" id="IPR050155">
    <property type="entry name" value="HAD-like_hydrolase_sf"/>
</dbReference>
<dbReference type="Pfam" id="PF00702">
    <property type="entry name" value="Hydrolase"/>
    <property type="match status" value="1"/>
</dbReference>
<dbReference type="SFLD" id="SFLDG01129">
    <property type="entry name" value="C1.5:_HAD__Beta-PGM__Phosphata"/>
    <property type="match status" value="1"/>
</dbReference>
<dbReference type="PANTHER" id="PTHR43434:SF19">
    <property type="entry name" value="PHOSPHONOACETALDEHYDE HYDROLASE"/>
    <property type="match status" value="1"/>
</dbReference>
<dbReference type="InterPro" id="IPR023214">
    <property type="entry name" value="HAD_sf"/>
</dbReference>
<dbReference type="SUPFAM" id="SSF56784">
    <property type="entry name" value="HAD-like"/>
    <property type="match status" value="1"/>
</dbReference>
<reference evidence="1 2" key="1">
    <citation type="submission" date="2019-01" db="EMBL/GenBank/DDBJ databases">
        <title>Cytophagaceae bacterium strain CAR-16.</title>
        <authorList>
            <person name="Chen W.-M."/>
        </authorList>
    </citation>
    <scope>NUCLEOTIDE SEQUENCE [LARGE SCALE GENOMIC DNA]</scope>
    <source>
        <strain evidence="1 2">CAR-16</strain>
    </source>
</reference>
<comment type="caution">
    <text evidence="1">The sequence shown here is derived from an EMBL/GenBank/DDBJ whole genome shotgun (WGS) entry which is preliminary data.</text>
</comment>
<dbReference type="GO" id="GO:0008967">
    <property type="term" value="F:phosphoglycolate phosphatase activity"/>
    <property type="evidence" value="ECO:0007669"/>
    <property type="project" value="TreeGrafter"/>
</dbReference>
<accession>A0A4Q1BXA5</accession>
<dbReference type="PANTHER" id="PTHR43434">
    <property type="entry name" value="PHOSPHOGLYCOLATE PHOSPHATASE"/>
    <property type="match status" value="1"/>
</dbReference>
<dbReference type="InterPro" id="IPR023198">
    <property type="entry name" value="PGP-like_dom2"/>
</dbReference>
<sequence length="248" mass="27800">MLSKNIELVVLDMAGTTIIDEHEVEHCFKLAAKKNGLKASDARILSMQGYAKLQVFQTLWEEHLGENHPNILPKADDSYQDFKEILENHYQHHDVRPTEGCLQLFEYLHHQGIYIALTTGFYRKVANIILAKIGWGQSLDHNYMNIHNNAGIHLSICPDEVRGVGRPSPDMIEFAMSRLGISDKSKVINVGDTPVDLAFGKNAGIRLALAVCNGTHTYEQLAPFPNDGLLNNIAELIPIIEKINHEKV</sequence>
<gene>
    <name evidence="1" type="ORF">ESB04_11545</name>
</gene>
<protein>
    <submittedName>
        <fullName evidence="1">HAD family hydrolase</fullName>
    </submittedName>
</protein>
<dbReference type="GO" id="GO:0006281">
    <property type="term" value="P:DNA repair"/>
    <property type="evidence" value="ECO:0007669"/>
    <property type="project" value="TreeGrafter"/>
</dbReference>
<name>A0A4Q1BXA5_9BACT</name>